<protein>
    <submittedName>
        <fullName evidence="1">Oleate hydratase</fullName>
    </submittedName>
</protein>
<dbReference type="GO" id="GO:0006631">
    <property type="term" value="P:fatty acid metabolic process"/>
    <property type="evidence" value="ECO:0007669"/>
    <property type="project" value="InterPro"/>
</dbReference>
<sequence>MPSYTQHSPKAWLIGSGIEPLASAFYLIQQGKIPGQQICVLDTSSQGQAEGKECNDLVGDKLFNEESPSLCQDWCLRELFSELRGNWWNDVHHASKHHQDHHVHLPHTPTYPTEIFLNGNSRLRVQSQNRRLRPRNQKKIIDFMLQNERNFAGKTIDNVFDDCFFGSDIWELFSSNFGLRPVHSAMEFHRHLCEYSDYVQKSNIQTACPLQSIAEAPIIPNLRVFLKAQGVDFLSGILVLDINFFPDTEPRTICGIQALHNGNSTILPVAKQDIVIIKIGSPISGLISGGSENPLSRIPVEAENLLNCDWSLWFRLAKASSKFGNPSAFCTHISESLLQTFTALMPLTDYKMIYEQMNHTQIHDGHLISIAHSNWSLKIVFPQSQIVKSHQKQACVLIGYALTPKELGNFVKKPMCVCSGDEILAELLWQFNMPFDDILERITVNYYLLPLGLSPLLPRGHEDRPICVPSNTTNIALVGQFVEIVGESTLSLEYGVRSAESAVNQLLDLGIDLPKVKRSIAVTRYGSL</sequence>
<dbReference type="InterPro" id="IPR036188">
    <property type="entry name" value="FAD/NAD-bd_sf"/>
</dbReference>
<dbReference type="Gene3D" id="3.50.50.60">
    <property type="entry name" value="FAD/NAD(P)-binding domain"/>
    <property type="match status" value="2"/>
</dbReference>
<accession>A0A1Q5UQH8</accession>
<keyword evidence="2" id="KW-1185">Reference proteome</keyword>
<dbReference type="PANTHER" id="PTHR37417">
    <property type="entry name" value="67 KDA MYOSIN-CROSS-REACTIVE ANTIGEN FAMILY PROTEIN (AFU_ORTHOLOGUE AFUA_5G09970)"/>
    <property type="match status" value="1"/>
</dbReference>
<organism evidence="1 2">
    <name type="scientific">Penicillium subrubescens</name>
    <dbReference type="NCBI Taxonomy" id="1316194"/>
    <lineage>
        <taxon>Eukaryota</taxon>
        <taxon>Fungi</taxon>
        <taxon>Dikarya</taxon>
        <taxon>Ascomycota</taxon>
        <taxon>Pezizomycotina</taxon>
        <taxon>Eurotiomycetes</taxon>
        <taxon>Eurotiomycetidae</taxon>
        <taxon>Eurotiales</taxon>
        <taxon>Aspergillaceae</taxon>
        <taxon>Penicillium</taxon>
    </lineage>
</organism>
<proteinExistence type="predicted"/>
<dbReference type="InterPro" id="IPR010354">
    <property type="entry name" value="Oleate_hydratase"/>
</dbReference>
<evidence type="ECO:0000313" key="2">
    <source>
        <dbReference type="Proteomes" id="UP000186955"/>
    </source>
</evidence>
<dbReference type="Gene3D" id="3.30.9.80">
    <property type="match status" value="1"/>
</dbReference>
<dbReference type="GO" id="GO:0071949">
    <property type="term" value="F:FAD binding"/>
    <property type="evidence" value="ECO:0007669"/>
    <property type="project" value="InterPro"/>
</dbReference>
<dbReference type="Pfam" id="PF06100">
    <property type="entry name" value="MCRA"/>
    <property type="match status" value="1"/>
</dbReference>
<dbReference type="PANTHER" id="PTHR37417:SF4">
    <property type="entry name" value="67 KDA MYOSIN-CROSS-REACTIVE ANTIGEN FAMILY PROTEIN (AFU_ORTHOLOGUE AFUA_3G03570)"/>
    <property type="match status" value="1"/>
</dbReference>
<comment type="caution">
    <text evidence="1">The sequence shown here is derived from an EMBL/GenBank/DDBJ whole genome shotgun (WGS) entry which is preliminary data.</text>
</comment>
<dbReference type="AlphaFoldDB" id="A0A1Q5UQH8"/>
<reference evidence="1 2" key="1">
    <citation type="submission" date="2016-10" db="EMBL/GenBank/DDBJ databases">
        <title>Genome sequence of the ascomycete fungus Penicillium subrubescens.</title>
        <authorList>
            <person name="De Vries R.P."/>
            <person name="Peng M."/>
            <person name="Dilokpimol A."/>
            <person name="Hilden K."/>
            <person name="Makela M.R."/>
            <person name="Grigoriev I."/>
            <person name="Riley R."/>
            <person name="Granchi Z."/>
        </authorList>
    </citation>
    <scope>NUCLEOTIDE SEQUENCE [LARGE SCALE GENOMIC DNA]</scope>
    <source>
        <strain evidence="1 2">CBS 132785</strain>
    </source>
</reference>
<evidence type="ECO:0000313" key="1">
    <source>
        <dbReference type="EMBL" id="OKP14721.1"/>
    </source>
</evidence>
<dbReference type="EMBL" id="MNBE01000071">
    <property type="protein sequence ID" value="OKP14721.1"/>
    <property type="molecule type" value="Genomic_DNA"/>
</dbReference>
<gene>
    <name evidence="1" type="ORF">PENSUB_11479</name>
</gene>
<dbReference type="Proteomes" id="UP000186955">
    <property type="component" value="Unassembled WGS sequence"/>
</dbReference>
<name>A0A1Q5UQH8_9EURO</name>
<dbReference type="GO" id="GO:0050151">
    <property type="term" value="F:oleate hydratase activity"/>
    <property type="evidence" value="ECO:0007669"/>
    <property type="project" value="InterPro"/>
</dbReference>